<evidence type="ECO:0000313" key="2">
    <source>
        <dbReference type="Proteomes" id="UP000232654"/>
    </source>
</evidence>
<gene>
    <name evidence="1" type="ORF">APC1503_2170</name>
</gene>
<proteinExistence type="predicted"/>
<name>A0A2N0T7H5_BIFLN</name>
<dbReference type="AlphaFoldDB" id="A0A2N0T7H5"/>
<organism evidence="1 2">
    <name type="scientific">Bifidobacterium longum</name>
    <dbReference type="NCBI Taxonomy" id="216816"/>
    <lineage>
        <taxon>Bacteria</taxon>
        <taxon>Bacillati</taxon>
        <taxon>Actinomycetota</taxon>
        <taxon>Actinomycetes</taxon>
        <taxon>Bifidobacteriales</taxon>
        <taxon>Bifidobacteriaceae</taxon>
        <taxon>Bifidobacterium</taxon>
    </lineage>
</organism>
<dbReference type="EMBL" id="PJDT01000033">
    <property type="protein sequence ID" value="PKC86741.1"/>
    <property type="molecule type" value="Genomic_DNA"/>
</dbReference>
<accession>A0A2N0T7H5</accession>
<comment type="caution">
    <text evidence="1">The sequence shown here is derived from an EMBL/GenBank/DDBJ whole genome shotgun (WGS) entry which is preliminary data.</text>
</comment>
<reference evidence="1 2" key="1">
    <citation type="submission" date="2017-12" db="EMBL/GenBank/DDBJ databases">
        <title>Bifidobacterium longum APC/DPC strains.</title>
        <authorList>
            <person name="Arboleya S."/>
        </authorList>
    </citation>
    <scope>NUCLEOTIDE SEQUENCE [LARGE SCALE GENOMIC DNA]</scope>
    <source>
        <strain evidence="1 2">APC1503</strain>
    </source>
</reference>
<protein>
    <submittedName>
        <fullName evidence="1">Uncharacterized protein</fullName>
    </submittedName>
</protein>
<sequence length="38" mass="4434">MHRGFRTDCGAYAALGENDRCAACDAWRHREEERQDHV</sequence>
<dbReference type="Proteomes" id="UP000232654">
    <property type="component" value="Unassembled WGS sequence"/>
</dbReference>
<evidence type="ECO:0000313" key="1">
    <source>
        <dbReference type="EMBL" id="PKC86741.1"/>
    </source>
</evidence>